<evidence type="ECO:0000313" key="9">
    <source>
        <dbReference type="Proteomes" id="UP000016587"/>
    </source>
</evidence>
<dbReference type="KEGG" id="dgg:DGI_2361"/>
<keyword evidence="4 8" id="KW-0808">Transferase</keyword>
<dbReference type="EMBL" id="CP006585">
    <property type="protein sequence ID" value="AGW14113.1"/>
    <property type="molecule type" value="Genomic_DNA"/>
</dbReference>
<organism evidence="8 9">
    <name type="scientific">Megalodesulfovibrio gigas (strain ATCC 19364 / DSM 1382 / NCIMB 9332 / VKM B-1759)</name>
    <name type="common">Desulfovibrio gigas</name>
    <dbReference type="NCBI Taxonomy" id="1121448"/>
    <lineage>
        <taxon>Bacteria</taxon>
        <taxon>Pseudomonadati</taxon>
        <taxon>Thermodesulfobacteriota</taxon>
        <taxon>Desulfovibrionia</taxon>
        <taxon>Desulfovibrionales</taxon>
        <taxon>Desulfovibrionaceae</taxon>
        <taxon>Megalodesulfovibrio</taxon>
    </lineage>
</organism>
<evidence type="ECO:0000256" key="3">
    <source>
        <dbReference type="ARBA" id="ARBA00022603"/>
    </source>
</evidence>
<comment type="catalytic activity">
    <reaction evidence="6">
        <text>a 2'-deoxyadenosine in DNA + S-adenosyl-L-methionine = an N(6)-methyl-2'-deoxyadenosine in DNA + S-adenosyl-L-homocysteine + H(+)</text>
        <dbReference type="Rhea" id="RHEA:15197"/>
        <dbReference type="Rhea" id="RHEA-COMP:12418"/>
        <dbReference type="Rhea" id="RHEA-COMP:12419"/>
        <dbReference type="ChEBI" id="CHEBI:15378"/>
        <dbReference type="ChEBI" id="CHEBI:57856"/>
        <dbReference type="ChEBI" id="CHEBI:59789"/>
        <dbReference type="ChEBI" id="CHEBI:90615"/>
        <dbReference type="ChEBI" id="CHEBI:90616"/>
        <dbReference type="EC" id="2.1.1.72"/>
    </reaction>
</comment>
<keyword evidence="5" id="KW-0949">S-adenosyl-L-methionine</keyword>
<dbReference type="RefSeq" id="WP_021761075.1">
    <property type="nucleotide sequence ID" value="NC_022444.1"/>
</dbReference>
<evidence type="ECO:0000256" key="6">
    <source>
        <dbReference type="ARBA" id="ARBA00047942"/>
    </source>
</evidence>
<dbReference type="PANTHER" id="PTHR30481:SF4">
    <property type="entry name" value="SITE-SPECIFIC DNA-METHYLTRANSFERASE (ADENINE-SPECIFIC)"/>
    <property type="match status" value="1"/>
</dbReference>
<accession>T2GCV4</accession>
<feature type="binding site" evidence="7">
    <location>
        <position position="52"/>
    </location>
    <ligand>
        <name>S-adenosyl-L-methionine</name>
        <dbReference type="ChEBI" id="CHEBI:59789"/>
    </ligand>
</feature>
<dbReference type="GO" id="GO:0009007">
    <property type="term" value="F:site-specific DNA-methyltransferase (adenine-specific) activity"/>
    <property type="evidence" value="ECO:0007669"/>
    <property type="project" value="UniProtKB-EC"/>
</dbReference>
<evidence type="ECO:0000313" key="8">
    <source>
        <dbReference type="EMBL" id="AGW14113.1"/>
    </source>
</evidence>
<dbReference type="SUPFAM" id="SSF53335">
    <property type="entry name" value="S-adenosyl-L-methionine-dependent methyltransferases"/>
    <property type="match status" value="1"/>
</dbReference>
<dbReference type="GO" id="GO:1904047">
    <property type="term" value="F:S-adenosyl-L-methionine binding"/>
    <property type="evidence" value="ECO:0007669"/>
    <property type="project" value="TreeGrafter"/>
</dbReference>
<gene>
    <name evidence="8" type="ORF">DGI_2361</name>
</gene>
<dbReference type="Pfam" id="PF02086">
    <property type="entry name" value="MethyltransfD12"/>
    <property type="match status" value="1"/>
</dbReference>
<dbReference type="InterPro" id="IPR029063">
    <property type="entry name" value="SAM-dependent_MTases_sf"/>
</dbReference>
<dbReference type="GO" id="GO:0009307">
    <property type="term" value="P:DNA restriction-modification system"/>
    <property type="evidence" value="ECO:0007669"/>
    <property type="project" value="InterPro"/>
</dbReference>
<evidence type="ECO:0000256" key="1">
    <source>
        <dbReference type="ARBA" id="ARBA00006594"/>
    </source>
</evidence>
<dbReference type="eggNOG" id="COG0338">
    <property type="taxonomic scope" value="Bacteria"/>
</dbReference>
<dbReference type="STRING" id="1121448.DGI_2361"/>
<dbReference type="GO" id="GO:0006298">
    <property type="term" value="P:mismatch repair"/>
    <property type="evidence" value="ECO:0007669"/>
    <property type="project" value="TreeGrafter"/>
</dbReference>
<dbReference type="AlphaFoldDB" id="T2GCV4"/>
<feature type="binding site" evidence="7">
    <location>
        <position position="11"/>
    </location>
    <ligand>
        <name>S-adenosyl-L-methionine</name>
        <dbReference type="ChEBI" id="CHEBI:59789"/>
    </ligand>
</feature>
<dbReference type="PANTHER" id="PTHR30481">
    <property type="entry name" value="DNA ADENINE METHYLASE"/>
    <property type="match status" value="1"/>
</dbReference>
<dbReference type="Proteomes" id="UP000016587">
    <property type="component" value="Chromosome"/>
</dbReference>
<dbReference type="HOGENOM" id="CLU_063430_1_2_7"/>
<dbReference type="GO" id="GO:0032259">
    <property type="term" value="P:methylation"/>
    <property type="evidence" value="ECO:0007669"/>
    <property type="project" value="UniProtKB-KW"/>
</dbReference>
<evidence type="ECO:0000256" key="4">
    <source>
        <dbReference type="ARBA" id="ARBA00022679"/>
    </source>
</evidence>
<reference evidence="9" key="2">
    <citation type="submission" date="2013-07" db="EMBL/GenBank/DDBJ databases">
        <authorList>
            <person name="Morais-Silva F.O."/>
            <person name="Rezende A.M."/>
            <person name="Pimentel C."/>
            <person name="Resende D.M."/>
            <person name="Santos C.I."/>
            <person name="Clemente C."/>
            <person name="de Oliveira L.M."/>
            <person name="da Silva S.M."/>
            <person name="Costa D.A."/>
            <person name="Varela-Raposo A."/>
            <person name="Horacio E.C.A."/>
            <person name="Matos M."/>
            <person name="Flores O."/>
            <person name="Ruiz J.C."/>
            <person name="Rodrigues-Pousada C."/>
        </authorList>
    </citation>
    <scope>NUCLEOTIDE SEQUENCE [LARGE SCALE GENOMIC DNA]</scope>
    <source>
        <strain evidence="9">ATCC 19364 / DSM 1382 / NCIMB 9332 / VKM B-1759</strain>
    </source>
</reference>
<dbReference type="PATRIC" id="fig|1121448.10.peg.2314"/>
<protein>
    <recommendedName>
        <fullName evidence="2">site-specific DNA-methyltransferase (adenine-specific)</fullName>
        <ecNumber evidence="2">2.1.1.72</ecNumber>
    </recommendedName>
</protein>
<evidence type="ECO:0000256" key="5">
    <source>
        <dbReference type="ARBA" id="ARBA00022691"/>
    </source>
</evidence>
<dbReference type="PIRSF" id="PIRSF000398">
    <property type="entry name" value="M_m6A_EcoRV"/>
    <property type="match status" value="1"/>
</dbReference>
<evidence type="ECO:0000256" key="2">
    <source>
        <dbReference type="ARBA" id="ARBA00011900"/>
    </source>
</evidence>
<dbReference type="InterPro" id="IPR012327">
    <property type="entry name" value="MeTrfase_D12"/>
</dbReference>
<feature type="binding site" evidence="7">
    <location>
        <position position="176"/>
    </location>
    <ligand>
        <name>S-adenosyl-L-methionine</name>
        <dbReference type="ChEBI" id="CHEBI:59789"/>
    </ligand>
</feature>
<reference evidence="8 9" key="1">
    <citation type="journal article" date="2013" name="J. Bacteriol.">
        <title>Roles of HynAB and Ech, the only two hydrogenases found in the model sulfate reducer Desulfovibrio gigas.</title>
        <authorList>
            <person name="Morais-Silva F.O."/>
            <person name="Santos C.I."/>
            <person name="Rodrigues R."/>
            <person name="Pereira I.A."/>
            <person name="Rodrigues-Pousada C."/>
        </authorList>
    </citation>
    <scope>NUCLEOTIDE SEQUENCE [LARGE SCALE GENOMIC DNA]</scope>
    <source>
        <strain evidence="9">ATCC 19364 / DSM 1382 / NCIMB 9332 / VKM B-1759</strain>
    </source>
</reference>
<dbReference type="InterPro" id="IPR012263">
    <property type="entry name" value="M_m6A_EcoRV"/>
</dbReference>
<dbReference type="NCBIfam" id="TIGR00571">
    <property type="entry name" value="dam"/>
    <property type="match status" value="1"/>
</dbReference>
<dbReference type="PRINTS" id="PR00505">
    <property type="entry name" value="D12N6MTFRASE"/>
</dbReference>
<keyword evidence="3 8" id="KW-0489">Methyltransferase</keyword>
<dbReference type="REBASE" id="71526">
    <property type="entry name" value="M.Dgi1382ORF2361P"/>
</dbReference>
<dbReference type="InterPro" id="IPR023095">
    <property type="entry name" value="Ade_MeTrfase_dom_2"/>
</dbReference>
<feature type="binding site" evidence="7">
    <location>
        <position position="7"/>
    </location>
    <ligand>
        <name>S-adenosyl-L-methionine</name>
        <dbReference type="ChEBI" id="CHEBI:59789"/>
    </ligand>
</feature>
<dbReference type="EC" id="2.1.1.72" evidence="2"/>
<name>T2GCV4_MEGG1</name>
<sequence>MRSPLAWIGGKRLLARRVLKALPEHRTYVEPFCGAGWVFFSKEPSKVEVLNDINGDLVAFWRVVQRHLEEFLKQFKFLLVGRETFADFKQQLEAGGLTDVERAARFYYLQRCAFGGKVTGRTFGVSASEPPRINLLRMEEELSAVHLRLAKVTIEHLSWEECLRRYDRPETCFYIDPPYVGSESDYGAGLFSRADHARLAAVLRTIQGRFILSYNAVQEIITLYDGFTVRHVDTQYSVNAKNSKKAAEVLICNGTPAGLLEGAI</sequence>
<proteinExistence type="inferred from homology"/>
<dbReference type="Gene3D" id="1.10.1020.10">
    <property type="entry name" value="Adenine-specific Methyltransferase, Domain 2"/>
    <property type="match status" value="1"/>
</dbReference>
<dbReference type="GO" id="GO:0043565">
    <property type="term" value="F:sequence-specific DNA binding"/>
    <property type="evidence" value="ECO:0007669"/>
    <property type="project" value="TreeGrafter"/>
</dbReference>
<keyword evidence="9" id="KW-1185">Reference proteome</keyword>
<dbReference type="OrthoDB" id="9805629at2"/>
<dbReference type="Gene3D" id="3.40.50.150">
    <property type="entry name" value="Vaccinia Virus protein VP39"/>
    <property type="match status" value="1"/>
</dbReference>
<evidence type="ECO:0000256" key="7">
    <source>
        <dbReference type="PIRSR" id="PIRSR000398-1"/>
    </source>
</evidence>
<comment type="similarity">
    <text evidence="1">Belongs to the N(4)/N(6)-methyltransferase family.</text>
</comment>